<dbReference type="EMBL" id="CP119312">
    <property type="protein sequence ID" value="WEK04596.1"/>
    <property type="molecule type" value="Genomic_DNA"/>
</dbReference>
<name>A0AAJ6B0D5_9HYPH</name>
<reference evidence="2" key="1">
    <citation type="submission" date="2023-03" db="EMBL/GenBank/DDBJ databases">
        <title>Andean soil-derived lignocellulolytic bacterial consortium as a source of novel taxa and putative plastic-active enzymes.</title>
        <authorList>
            <person name="Diaz-Garcia L."/>
            <person name="Chuvochina M."/>
            <person name="Feuerriegel G."/>
            <person name="Bunk B."/>
            <person name="Sproer C."/>
            <person name="Streit W.R."/>
            <person name="Rodriguez L.M."/>
            <person name="Overmann J."/>
            <person name="Jimenez D.J."/>
        </authorList>
    </citation>
    <scope>NUCLEOTIDE SEQUENCE</scope>
    <source>
        <strain evidence="2">MAG 4196</strain>
    </source>
</reference>
<evidence type="ECO:0000313" key="3">
    <source>
        <dbReference type="Proteomes" id="UP001217476"/>
    </source>
</evidence>
<dbReference type="CDD" id="cd05400">
    <property type="entry name" value="NT_2-5OAS_ClassI-CCAase"/>
    <property type="match status" value="1"/>
</dbReference>
<dbReference type="InterPro" id="IPR006116">
    <property type="entry name" value="NT_2-5OAS_ClassI-CCAase"/>
</dbReference>
<evidence type="ECO:0000313" key="2">
    <source>
        <dbReference type="EMBL" id="WEK04596.1"/>
    </source>
</evidence>
<gene>
    <name evidence="2" type="ORF">P0Y65_20870</name>
</gene>
<sequence>MTSSLTSTANPFITRLDRILAEIAFNVQLPPSLHRKATSRYKAVRTFLEGTKAFEDQIEHFYPQGSMAIDATISNRGTDDEFDIDIVAQLGGRFRSMQPNEILDELFDALDGYQGLTVVRQTRCVTLYYADGMHLDITPAFREVNTPDRQSVITHSKGPAARGDDDFVPMNAYGFASWYTDRTPFEVQVVAEFNRRWRLFEAANYRADAEVDEVPDQREFVAKNTATLALQLAKRYRNIRYANYDARIPPSVMMSCMAGFVAEPGLTLSQMLVKLCRHIAREIRAASARGELLHVSNPSHAEDVFTDRWPENQKQQIQFARYLDELVAGLEEAMQMSAGEIGDWLREMFGDRVVSNAVDRIAKEATAVREGRHSYAPSGKVVLPSAAAAALTVPSIASAAPKPVAHTFFGDLRK</sequence>
<dbReference type="Proteomes" id="UP001217476">
    <property type="component" value="Chromosome"/>
</dbReference>
<keyword evidence="1" id="KW-0051">Antiviral defense</keyword>
<protein>
    <submittedName>
        <fullName evidence="2">Nucleotidyltransferase</fullName>
    </submittedName>
</protein>
<accession>A0AAJ6B0D5</accession>
<organism evidence="2 3">
    <name type="scientific">Candidatus Devosia phytovorans</name>
    <dbReference type="NCBI Taxonomy" id="3121372"/>
    <lineage>
        <taxon>Bacteria</taxon>
        <taxon>Pseudomonadati</taxon>
        <taxon>Pseudomonadota</taxon>
        <taxon>Alphaproteobacteria</taxon>
        <taxon>Hyphomicrobiales</taxon>
        <taxon>Devosiaceae</taxon>
        <taxon>Devosia</taxon>
    </lineage>
</organism>
<proteinExistence type="predicted"/>
<evidence type="ECO:0000256" key="1">
    <source>
        <dbReference type="ARBA" id="ARBA00023118"/>
    </source>
</evidence>
<dbReference type="GO" id="GO:0051607">
    <property type="term" value="P:defense response to virus"/>
    <property type="evidence" value="ECO:0007669"/>
    <property type="project" value="UniProtKB-KW"/>
</dbReference>
<dbReference type="AlphaFoldDB" id="A0AAJ6B0D5"/>
<dbReference type="Pfam" id="PF18144">
    <property type="entry name" value="SMODS"/>
    <property type="match status" value="1"/>
</dbReference>
<dbReference type="GO" id="GO:0016779">
    <property type="term" value="F:nucleotidyltransferase activity"/>
    <property type="evidence" value="ECO:0007669"/>
    <property type="project" value="InterPro"/>
</dbReference>